<feature type="domain" description="LysR substrate-binding" evidence="1">
    <location>
        <begin position="2"/>
        <end position="102"/>
    </location>
</feature>
<organism evidence="2 3">
    <name type="scientific">Promicromonospora aerolata</name>
    <dbReference type="NCBI Taxonomy" id="195749"/>
    <lineage>
        <taxon>Bacteria</taxon>
        <taxon>Bacillati</taxon>
        <taxon>Actinomycetota</taxon>
        <taxon>Actinomycetes</taxon>
        <taxon>Micrococcales</taxon>
        <taxon>Promicromonosporaceae</taxon>
        <taxon>Promicromonospora</taxon>
    </lineage>
</organism>
<dbReference type="EMBL" id="JBHUHF010000001">
    <property type="protein sequence ID" value="MFD2028749.1"/>
    <property type="molecule type" value="Genomic_DNA"/>
</dbReference>
<protein>
    <submittedName>
        <fullName evidence="2">LysR substrate-binding domain-containing protein</fullName>
    </submittedName>
</protein>
<gene>
    <name evidence="2" type="ORF">ACFSL2_24905</name>
</gene>
<dbReference type="SUPFAM" id="SSF53850">
    <property type="entry name" value="Periplasmic binding protein-like II"/>
    <property type="match status" value="1"/>
</dbReference>
<dbReference type="Gene3D" id="3.40.190.10">
    <property type="entry name" value="Periplasmic binding protein-like II"/>
    <property type="match status" value="1"/>
</dbReference>
<evidence type="ECO:0000313" key="3">
    <source>
        <dbReference type="Proteomes" id="UP001597338"/>
    </source>
</evidence>
<dbReference type="Pfam" id="PF03466">
    <property type="entry name" value="LysR_substrate"/>
    <property type="match status" value="1"/>
</dbReference>
<accession>A0ABW4VG51</accession>
<dbReference type="InterPro" id="IPR005119">
    <property type="entry name" value="LysR_subst-bd"/>
</dbReference>
<evidence type="ECO:0000313" key="2">
    <source>
        <dbReference type="EMBL" id="MFD2028749.1"/>
    </source>
</evidence>
<comment type="caution">
    <text evidence="2">The sequence shown here is derived from an EMBL/GenBank/DDBJ whole genome shotgun (WGS) entry which is preliminary data.</text>
</comment>
<keyword evidence="3" id="KW-1185">Reference proteome</keyword>
<reference evidence="3" key="1">
    <citation type="journal article" date="2019" name="Int. J. Syst. Evol. Microbiol.">
        <title>The Global Catalogue of Microorganisms (GCM) 10K type strain sequencing project: providing services to taxonomists for standard genome sequencing and annotation.</title>
        <authorList>
            <consortium name="The Broad Institute Genomics Platform"/>
            <consortium name="The Broad Institute Genome Sequencing Center for Infectious Disease"/>
            <person name="Wu L."/>
            <person name="Ma J."/>
        </authorList>
    </citation>
    <scope>NUCLEOTIDE SEQUENCE [LARGE SCALE GENOMIC DNA]</scope>
    <source>
        <strain evidence="3">CCM 7043</strain>
    </source>
</reference>
<sequence length="106" mass="11365">MAEEQWIVGKGLRGDPQFGAWPTLPAPRVAYAVRDWHARLGLVAAGLGITTLPEIAAVAVPADVVTVRVDDPAWFGRAAVAVTRTERPTSVDVVVAVLREVAQELR</sequence>
<proteinExistence type="predicted"/>
<name>A0ABW4VG51_9MICO</name>
<dbReference type="RefSeq" id="WP_377200413.1">
    <property type="nucleotide sequence ID" value="NZ_JBHUHF010000001.1"/>
</dbReference>
<dbReference type="Proteomes" id="UP001597338">
    <property type="component" value="Unassembled WGS sequence"/>
</dbReference>
<evidence type="ECO:0000259" key="1">
    <source>
        <dbReference type="Pfam" id="PF03466"/>
    </source>
</evidence>